<keyword evidence="4" id="KW-0862">Zinc</keyword>
<dbReference type="PROSITE" id="PS50808">
    <property type="entry name" value="ZF_BED"/>
    <property type="match status" value="1"/>
</dbReference>
<evidence type="ECO:0000259" key="10">
    <source>
        <dbReference type="PROSITE" id="PS50808"/>
    </source>
</evidence>
<evidence type="ECO:0000256" key="5">
    <source>
        <dbReference type="ARBA" id="ARBA00023015"/>
    </source>
</evidence>
<evidence type="ECO:0000256" key="6">
    <source>
        <dbReference type="ARBA" id="ARBA00023163"/>
    </source>
</evidence>
<comment type="subcellular location">
    <subcellularLocation>
        <location evidence="1">Nucleus</location>
    </subcellularLocation>
</comment>
<evidence type="ECO:0000256" key="2">
    <source>
        <dbReference type="ARBA" id="ARBA00022723"/>
    </source>
</evidence>
<dbReference type="SUPFAM" id="SSF53098">
    <property type="entry name" value="Ribonuclease H-like"/>
    <property type="match status" value="1"/>
</dbReference>
<dbReference type="EMBL" id="VVIM01000001">
    <property type="protein sequence ID" value="KAB0804479.1"/>
    <property type="molecule type" value="Genomic_DNA"/>
</dbReference>
<feature type="region of interest" description="Disordered" evidence="9">
    <location>
        <begin position="24"/>
        <end position="81"/>
    </location>
</feature>
<keyword evidence="5" id="KW-0805">Transcription regulation</keyword>
<keyword evidence="3 8" id="KW-0863">Zinc-finger</keyword>
<dbReference type="Proteomes" id="UP000327044">
    <property type="component" value="Unassembled WGS sequence"/>
</dbReference>
<comment type="caution">
    <text evidence="11">The sequence shown here is derived from an EMBL/GenBank/DDBJ whole genome shotgun (WGS) entry which is preliminary data.</text>
</comment>
<dbReference type="InParanoid" id="A0A5N4B4D1"/>
<keyword evidence="7" id="KW-0539">Nucleus</keyword>
<organism evidence="11 12">
    <name type="scientific">Photinus pyralis</name>
    <name type="common">Common eastern firefly</name>
    <name type="synonym">Lampyris pyralis</name>
    <dbReference type="NCBI Taxonomy" id="7054"/>
    <lineage>
        <taxon>Eukaryota</taxon>
        <taxon>Metazoa</taxon>
        <taxon>Ecdysozoa</taxon>
        <taxon>Arthropoda</taxon>
        <taxon>Hexapoda</taxon>
        <taxon>Insecta</taxon>
        <taxon>Pterygota</taxon>
        <taxon>Neoptera</taxon>
        <taxon>Endopterygota</taxon>
        <taxon>Coleoptera</taxon>
        <taxon>Polyphaga</taxon>
        <taxon>Elateriformia</taxon>
        <taxon>Elateroidea</taxon>
        <taxon>Lampyridae</taxon>
        <taxon>Lampyrinae</taxon>
        <taxon>Photinus</taxon>
    </lineage>
</organism>
<keyword evidence="6" id="KW-0804">Transcription</keyword>
<feature type="domain" description="BED-type" evidence="10">
    <location>
        <begin position="81"/>
        <end position="128"/>
    </location>
</feature>
<dbReference type="GO" id="GO:0003677">
    <property type="term" value="F:DNA binding"/>
    <property type="evidence" value="ECO:0007669"/>
    <property type="project" value="InterPro"/>
</dbReference>
<accession>A0A5N4B4D1</accession>
<dbReference type="GO" id="GO:0005634">
    <property type="term" value="C:nucleus"/>
    <property type="evidence" value="ECO:0007669"/>
    <property type="project" value="UniProtKB-SubCell"/>
</dbReference>
<dbReference type="InterPro" id="IPR052035">
    <property type="entry name" value="ZnF_BED_domain_contain"/>
</dbReference>
<evidence type="ECO:0000256" key="4">
    <source>
        <dbReference type="ARBA" id="ARBA00022833"/>
    </source>
</evidence>
<evidence type="ECO:0000256" key="1">
    <source>
        <dbReference type="ARBA" id="ARBA00004123"/>
    </source>
</evidence>
<dbReference type="Pfam" id="PF04937">
    <property type="entry name" value="DUF659"/>
    <property type="match status" value="1"/>
</dbReference>
<sequence length="659" mass="75609">MMANTHMDTDRDAEVIAIENIEFDSDTLSSGGDEPDEHAKANSRKGKRAQSETNFSKKKKTTTEQVDGRVGVGGSNHGGGRRKDCSWNHVNVMKKQCKYCETVISAGRLKIEHVRIHLKKCRTYLQTVCASSASADADSKSDTETKLMDCDAHSHTATNEIVEPPTTSASATTDIMLHETPTSKPFEKKKTHLNLKQKSITGHVVKTNAETAKKLDRKIALFFYSCNIPFSVANNPSFIDMIHELRPGYKCPNRKDLGGKLLDDVSESIDLQMIEDLCNSNRPLTILQDGWSNVRNDPIIATSIHTGKDSYLLSATDCGAEKKTAEYCTQLAIQSIEDCKRKYNKDVFALVTDNENKMKMLRRNIRETYSEILTYGCSSHYLNLLENVISPKTVLKHIIEIQTYWRNHHQPHGWLREKNGKMPQIPNDTRWNSQLDCVRTYNQNYFTYREIIKEHPQEIIEPIKRKINDFNIYQNSLDLEEQLKVVGTALDTLQGDNVSLADAVHCWIKLLESDSMQHYKDDVLSKFREAMQPFHYVAYLTDPKYLDKPLPEQYETEAEEWLAEQHPNFLNGLLLFKIKDADFYPKAMFTDSVVKGMPAHKWWTVMSVKFKDEERKKMAVKIVIIMINKWIDYPQITSTHIFFWGIVLVKSHRKLDDAN</sequence>
<dbReference type="PANTHER" id="PTHR46481">
    <property type="entry name" value="ZINC FINGER BED DOMAIN-CONTAINING PROTEIN 4"/>
    <property type="match status" value="1"/>
</dbReference>
<evidence type="ECO:0000313" key="11">
    <source>
        <dbReference type="EMBL" id="KAB0804479.1"/>
    </source>
</evidence>
<protein>
    <recommendedName>
        <fullName evidence="10">BED-type domain-containing protein</fullName>
    </recommendedName>
</protein>
<name>A0A5N4B4D1_PHOPY</name>
<evidence type="ECO:0000256" key="7">
    <source>
        <dbReference type="ARBA" id="ARBA00023242"/>
    </source>
</evidence>
<keyword evidence="2" id="KW-0479">Metal-binding</keyword>
<dbReference type="InterPro" id="IPR007021">
    <property type="entry name" value="DUF659"/>
</dbReference>
<dbReference type="InterPro" id="IPR003656">
    <property type="entry name" value="Znf_BED"/>
</dbReference>
<proteinExistence type="predicted"/>
<evidence type="ECO:0000256" key="3">
    <source>
        <dbReference type="ARBA" id="ARBA00022771"/>
    </source>
</evidence>
<dbReference type="GO" id="GO:0008270">
    <property type="term" value="F:zinc ion binding"/>
    <property type="evidence" value="ECO:0007669"/>
    <property type="project" value="UniProtKB-KW"/>
</dbReference>
<dbReference type="PANTHER" id="PTHR46481:SF10">
    <property type="entry name" value="ZINC FINGER BED DOMAIN-CONTAINING PROTEIN 39"/>
    <property type="match status" value="1"/>
</dbReference>
<dbReference type="AlphaFoldDB" id="A0A5N4B4D1"/>
<evidence type="ECO:0000313" key="12">
    <source>
        <dbReference type="Proteomes" id="UP000327044"/>
    </source>
</evidence>
<keyword evidence="12" id="KW-1185">Reference proteome</keyword>
<evidence type="ECO:0000256" key="9">
    <source>
        <dbReference type="SAM" id="MobiDB-lite"/>
    </source>
</evidence>
<evidence type="ECO:0000256" key="8">
    <source>
        <dbReference type="PROSITE-ProRule" id="PRU00027"/>
    </source>
</evidence>
<gene>
    <name evidence="11" type="ORF">PPYR_01449</name>
</gene>
<dbReference type="InterPro" id="IPR012337">
    <property type="entry name" value="RNaseH-like_sf"/>
</dbReference>
<reference evidence="11 12" key="1">
    <citation type="journal article" date="2018" name="Elife">
        <title>Firefly genomes illuminate parallel origins of bioluminescence in beetles.</title>
        <authorList>
            <person name="Fallon T.R."/>
            <person name="Lower S.E."/>
            <person name="Chang C.H."/>
            <person name="Bessho-Uehara M."/>
            <person name="Martin G.J."/>
            <person name="Bewick A.J."/>
            <person name="Behringer M."/>
            <person name="Debat H.J."/>
            <person name="Wong I."/>
            <person name="Day J.C."/>
            <person name="Suvorov A."/>
            <person name="Silva C.J."/>
            <person name="Stanger-Hall K.F."/>
            <person name="Hall D.W."/>
            <person name="Schmitz R.J."/>
            <person name="Nelson D.R."/>
            <person name="Lewis S.M."/>
            <person name="Shigenobu S."/>
            <person name="Bybee S.M."/>
            <person name="Larracuente A.M."/>
            <person name="Oba Y."/>
            <person name="Weng J.K."/>
        </authorList>
    </citation>
    <scope>NUCLEOTIDE SEQUENCE [LARGE SCALE GENOMIC DNA]</scope>
    <source>
        <strain evidence="11">1611_PpyrPB1</strain>
        <tissue evidence="11">Whole body</tissue>
    </source>
</reference>